<evidence type="ECO:0000313" key="2">
    <source>
        <dbReference type="Proteomes" id="UP001301152"/>
    </source>
</evidence>
<dbReference type="RefSeq" id="WP_173559459.1">
    <property type="nucleotide sequence ID" value="NZ_JAPIUZ010000001.1"/>
</dbReference>
<comment type="caution">
    <text evidence="1">The sequence shown here is derived from an EMBL/GenBank/DDBJ whole genome shotgun (WGS) entry which is preliminary data.</text>
</comment>
<dbReference type="EMBL" id="JAPIUZ010000001">
    <property type="protein sequence ID" value="MCX2562683.1"/>
    <property type="molecule type" value="Genomic_DNA"/>
</dbReference>
<dbReference type="InterPro" id="IPR054205">
    <property type="entry name" value="DUF6911"/>
</dbReference>
<reference evidence="1 2" key="1">
    <citation type="submission" date="2022-11" db="EMBL/GenBank/DDBJ databases">
        <title>Genome sequencing of Acetobacter type strain.</title>
        <authorList>
            <person name="Heo J."/>
            <person name="Lee D."/>
            <person name="Han B.-H."/>
            <person name="Hong S.-B."/>
            <person name="Kwon S.-W."/>
        </authorList>
    </citation>
    <scope>NUCLEOTIDE SEQUENCE [LARGE SCALE GENOMIC DNA]</scope>
    <source>
        <strain evidence="1 2">KACC 21253</strain>
    </source>
</reference>
<organism evidence="1 2">
    <name type="scientific">Acetobacter thailandicus</name>
    <dbReference type="NCBI Taxonomy" id="1502842"/>
    <lineage>
        <taxon>Bacteria</taxon>
        <taxon>Pseudomonadati</taxon>
        <taxon>Pseudomonadota</taxon>
        <taxon>Alphaproteobacteria</taxon>
        <taxon>Acetobacterales</taxon>
        <taxon>Acetobacteraceae</taxon>
        <taxon>Acetobacter</taxon>
    </lineage>
</organism>
<proteinExistence type="predicted"/>
<gene>
    <name evidence="1" type="ORF">OQ497_01700</name>
</gene>
<dbReference type="Proteomes" id="UP001301152">
    <property type="component" value="Unassembled WGS sequence"/>
</dbReference>
<dbReference type="Pfam" id="PF21852">
    <property type="entry name" value="DUF6911"/>
    <property type="match status" value="1"/>
</dbReference>
<sequence>MKIYWNIREKGNEKTNDFKFILNKLELLKERTGSFSCSFENDENQRRFSTYSAFSDEDKSYLFFISIGEIGDDGEYLLKTLNNKGNKNKKVEFNGDYYCYDQATPDFSLVLFCFECFFKEKKISEKILSE</sequence>
<accession>A0ABT3QBM0</accession>
<evidence type="ECO:0000313" key="1">
    <source>
        <dbReference type="EMBL" id="MCX2562683.1"/>
    </source>
</evidence>
<protein>
    <submittedName>
        <fullName evidence="1">Uncharacterized protein</fullName>
    </submittedName>
</protein>
<keyword evidence="2" id="KW-1185">Reference proteome</keyword>
<name>A0ABT3QBM0_9PROT</name>